<feature type="transmembrane region" description="Helical" evidence="10">
    <location>
        <begin position="438"/>
        <end position="468"/>
    </location>
</feature>
<dbReference type="Proteomes" id="UP000054558">
    <property type="component" value="Unassembled WGS sequence"/>
</dbReference>
<feature type="compositionally biased region" description="Basic and acidic residues" evidence="9">
    <location>
        <begin position="647"/>
        <end position="656"/>
    </location>
</feature>
<evidence type="ECO:0000313" key="13">
    <source>
        <dbReference type="Proteomes" id="UP000054558"/>
    </source>
</evidence>
<protein>
    <submittedName>
        <fullName evidence="12">Predicted K+/H+-antiporter</fullName>
    </submittedName>
</protein>
<evidence type="ECO:0000256" key="6">
    <source>
        <dbReference type="ARBA" id="ARBA00022989"/>
    </source>
</evidence>
<evidence type="ECO:0000256" key="1">
    <source>
        <dbReference type="ARBA" id="ARBA00004141"/>
    </source>
</evidence>
<keyword evidence="6 10" id="KW-1133">Transmembrane helix</keyword>
<dbReference type="OMA" id="NDHEIHE"/>
<dbReference type="EMBL" id="DF237213">
    <property type="protein sequence ID" value="GAQ85991.1"/>
    <property type="molecule type" value="Genomic_DNA"/>
</dbReference>
<name>A0A0U9HVD7_KLENI</name>
<evidence type="ECO:0000256" key="3">
    <source>
        <dbReference type="ARBA" id="ARBA00022449"/>
    </source>
</evidence>
<gene>
    <name evidence="12" type="ORF">KFL_002640120</name>
</gene>
<evidence type="ECO:0000259" key="11">
    <source>
        <dbReference type="Pfam" id="PF00999"/>
    </source>
</evidence>
<sequence>MAGNRTAKAKVGVLSWLVAEGVLDPAWVSEQDSVHDMPVTELDKTTKMRIEKYIRESNKTLADLADVEKRESYIEGILKKMNIEEAEKGSGRFNQTMEKQEGKLETVARVGKQHKQGIAKNESEAVTLGTVKDQEAANSGSHLGFSRGEDSGKAGVQESAQEIEERAAKAEADKKAESESREEEGDGKEDVPRLIDSQDNEYVISNPGKGLNQMQLQQDLTLISDIVKVIVAAALGGLLCGLLGQPVLLGYIAAGMLVGPGGLGLVHELVQVETLAQFGVVFLLFALGVEFSIVKMQGVQAVAIGGGTLQIVVAMVLGGMLGSTVTQGVFVGAFLSMSSTTVVIKCLMDTSTVNTEHGQIMLGTLILQDCALGLLLAVLPALASKDNNPLAIAASLTREGVLLLGFVGMAWLVARLFVPRFLRMLSALALHDNELYQLGVVAICLCVALLSEFLGLSLEVGAFVAGLMLSGSSFSERTLHQVEPVRNIFAALFLASVGMVMHPLFLWEHIDVLLTATAVVFFGKTILATVIVRAFSYDWGTALSVGIALAQIGEFSFVLLSRAQALGLVSRSLYLLLMGTTALSLVLTPFAFKIVRHIVPLEQQNRDRRTSRGEASDTRDLVLRRSLGEAGSGLPHALQVEVEEDDVGRSRDDRAHGVSNHSPAMQYRKTHKQQV</sequence>
<dbReference type="PANTHER" id="PTHR16254">
    <property type="entry name" value="POTASSIUM/PROTON ANTIPORTER-RELATED"/>
    <property type="match status" value="1"/>
</dbReference>
<evidence type="ECO:0000256" key="4">
    <source>
        <dbReference type="ARBA" id="ARBA00022692"/>
    </source>
</evidence>
<feature type="transmembrane region" description="Helical" evidence="10">
    <location>
        <begin position="274"/>
        <end position="294"/>
    </location>
</feature>
<evidence type="ECO:0000256" key="5">
    <source>
        <dbReference type="ARBA" id="ARBA00022729"/>
    </source>
</evidence>
<reference evidence="12 13" key="1">
    <citation type="journal article" date="2014" name="Nat. Commun.">
        <title>Klebsormidium flaccidum genome reveals primary factors for plant terrestrial adaptation.</title>
        <authorList>
            <person name="Hori K."/>
            <person name="Maruyama F."/>
            <person name="Fujisawa T."/>
            <person name="Togashi T."/>
            <person name="Yamamoto N."/>
            <person name="Seo M."/>
            <person name="Sato S."/>
            <person name="Yamada T."/>
            <person name="Mori H."/>
            <person name="Tajima N."/>
            <person name="Moriyama T."/>
            <person name="Ikeuchi M."/>
            <person name="Watanabe M."/>
            <person name="Wada H."/>
            <person name="Kobayashi K."/>
            <person name="Saito M."/>
            <person name="Masuda T."/>
            <person name="Sasaki-Sekimoto Y."/>
            <person name="Mashiguchi K."/>
            <person name="Awai K."/>
            <person name="Shimojima M."/>
            <person name="Masuda S."/>
            <person name="Iwai M."/>
            <person name="Nobusawa T."/>
            <person name="Narise T."/>
            <person name="Kondo S."/>
            <person name="Saito H."/>
            <person name="Sato R."/>
            <person name="Murakawa M."/>
            <person name="Ihara Y."/>
            <person name="Oshima-Yamada Y."/>
            <person name="Ohtaka K."/>
            <person name="Satoh M."/>
            <person name="Sonobe K."/>
            <person name="Ishii M."/>
            <person name="Ohtani R."/>
            <person name="Kanamori-Sato M."/>
            <person name="Honoki R."/>
            <person name="Miyazaki D."/>
            <person name="Mochizuki H."/>
            <person name="Umetsu J."/>
            <person name="Higashi K."/>
            <person name="Shibata D."/>
            <person name="Kamiya Y."/>
            <person name="Sato N."/>
            <person name="Nakamura Y."/>
            <person name="Tabata S."/>
            <person name="Ida S."/>
            <person name="Kurokawa K."/>
            <person name="Ohta H."/>
        </authorList>
    </citation>
    <scope>NUCLEOTIDE SEQUENCE [LARGE SCALE GENOMIC DNA]</scope>
    <source>
        <strain evidence="12 13">NIES-2285</strain>
    </source>
</reference>
<feature type="compositionally biased region" description="Basic and acidic residues" evidence="9">
    <location>
        <begin position="163"/>
        <end position="179"/>
    </location>
</feature>
<keyword evidence="5" id="KW-0732">Signal</keyword>
<feature type="transmembrane region" description="Helical" evidence="10">
    <location>
        <begin position="229"/>
        <end position="254"/>
    </location>
</feature>
<evidence type="ECO:0000256" key="10">
    <source>
        <dbReference type="SAM" id="Phobius"/>
    </source>
</evidence>
<evidence type="ECO:0000256" key="8">
    <source>
        <dbReference type="ARBA" id="ARBA00023136"/>
    </source>
</evidence>
<keyword evidence="13" id="KW-1185">Reference proteome</keyword>
<dbReference type="GO" id="GO:0016020">
    <property type="term" value="C:membrane"/>
    <property type="evidence" value="ECO:0007669"/>
    <property type="project" value="UniProtKB-SubCell"/>
</dbReference>
<dbReference type="InterPro" id="IPR006153">
    <property type="entry name" value="Cation/H_exchanger_TM"/>
</dbReference>
<dbReference type="Gene3D" id="1.20.1530.20">
    <property type="match status" value="1"/>
</dbReference>
<feature type="transmembrane region" description="Helical" evidence="10">
    <location>
        <begin position="401"/>
        <end position="418"/>
    </location>
</feature>
<keyword evidence="8 10" id="KW-0472">Membrane</keyword>
<keyword evidence="4 10" id="KW-0812">Transmembrane</keyword>
<feature type="region of interest" description="Disordered" evidence="9">
    <location>
        <begin position="137"/>
        <end position="192"/>
    </location>
</feature>
<evidence type="ECO:0000256" key="9">
    <source>
        <dbReference type="SAM" id="MobiDB-lite"/>
    </source>
</evidence>
<dbReference type="InterPro" id="IPR045158">
    <property type="entry name" value="KEA4/5/6-like"/>
</dbReference>
<dbReference type="Pfam" id="PF00999">
    <property type="entry name" value="Na_H_Exchanger"/>
    <property type="match status" value="1"/>
</dbReference>
<dbReference type="AlphaFoldDB" id="A0A0U9HVD7"/>
<dbReference type="InterPro" id="IPR038770">
    <property type="entry name" value="Na+/solute_symporter_sf"/>
</dbReference>
<feature type="domain" description="Cation/H+ exchanger transmembrane" evidence="11">
    <location>
        <begin position="230"/>
        <end position="593"/>
    </location>
</feature>
<comment type="subcellular location">
    <subcellularLocation>
        <location evidence="1">Membrane</location>
        <topology evidence="1">Multi-pass membrane protein</topology>
    </subcellularLocation>
</comment>
<organism evidence="12 13">
    <name type="scientific">Klebsormidium nitens</name>
    <name type="common">Green alga</name>
    <name type="synonym">Ulothrix nitens</name>
    <dbReference type="NCBI Taxonomy" id="105231"/>
    <lineage>
        <taxon>Eukaryota</taxon>
        <taxon>Viridiplantae</taxon>
        <taxon>Streptophyta</taxon>
        <taxon>Klebsormidiophyceae</taxon>
        <taxon>Klebsormidiales</taxon>
        <taxon>Klebsormidiaceae</taxon>
        <taxon>Klebsormidium</taxon>
    </lineage>
</organism>
<feature type="transmembrane region" description="Helical" evidence="10">
    <location>
        <begin position="573"/>
        <end position="592"/>
    </location>
</feature>
<keyword evidence="2" id="KW-0813">Transport</keyword>
<feature type="transmembrane region" description="Helical" evidence="10">
    <location>
        <begin position="541"/>
        <end position="561"/>
    </location>
</feature>
<dbReference type="PANTHER" id="PTHR16254:SF27">
    <property type="entry name" value="K+_H+-ANTIPORTER-RELATED"/>
    <property type="match status" value="1"/>
</dbReference>
<dbReference type="GO" id="GO:0015386">
    <property type="term" value="F:potassium:proton antiporter activity"/>
    <property type="evidence" value="ECO:0007669"/>
    <property type="project" value="InterPro"/>
</dbReference>
<keyword evidence="3" id="KW-0050">Antiport</keyword>
<feature type="transmembrane region" description="Helical" evidence="10">
    <location>
        <begin position="328"/>
        <end position="348"/>
    </location>
</feature>
<feature type="transmembrane region" description="Helical" evidence="10">
    <location>
        <begin position="360"/>
        <end position="381"/>
    </location>
</feature>
<feature type="transmembrane region" description="Helical" evidence="10">
    <location>
        <begin position="513"/>
        <end position="535"/>
    </location>
</feature>
<feature type="transmembrane region" description="Helical" evidence="10">
    <location>
        <begin position="301"/>
        <end position="322"/>
    </location>
</feature>
<dbReference type="OrthoDB" id="1654420at2759"/>
<feature type="region of interest" description="Disordered" evidence="9">
    <location>
        <begin position="113"/>
        <end position="132"/>
    </location>
</feature>
<keyword evidence="7" id="KW-0406">Ion transport</keyword>
<feature type="region of interest" description="Disordered" evidence="9">
    <location>
        <begin position="641"/>
        <end position="675"/>
    </location>
</feature>
<proteinExistence type="predicted"/>
<accession>A0A0U9HVD7</accession>
<feature type="transmembrane region" description="Helical" evidence="10">
    <location>
        <begin position="488"/>
        <end position="506"/>
    </location>
</feature>
<evidence type="ECO:0000256" key="7">
    <source>
        <dbReference type="ARBA" id="ARBA00023065"/>
    </source>
</evidence>
<evidence type="ECO:0000313" key="12">
    <source>
        <dbReference type="EMBL" id="GAQ85991.1"/>
    </source>
</evidence>
<evidence type="ECO:0000256" key="2">
    <source>
        <dbReference type="ARBA" id="ARBA00022448"/>
    </source>
</evidence>